<evidence type="ECO:0000256" key="6">
    <source>
        <dbReference type="ARBA" id="ARBA00022694"/>
    </source>
</evidence>
<name>A0A507CW10_9FUNG</name>
<sequence>MPKVRRNKTKPPPDGWELIEPTLTELAAKMREAENESHEGKRKVESLWPIFRLHHQRSRYIYEIYFKRHQISKELYEYCLDQGYGDANLIAKWKKTGYEKLCCLRCIQQKDTNFGTTCICRVPKEKLEENRIVECLHCGCRGSPSLPFVVTIHGNLVVNKICIVRTFAAEAHRHRIHVPTPVSLPISVDIWRHTGERSTKSTSPHLVMLARPHVAMHTDGFTHRLGFVRDEPDQAWIDDTLLLFPSDNALPLADVPQASFKRLIVIDGTWRQARTMSRHPSFEKFRRVKIQERETLFWRWQTYSSNYLSTIEAIYYFFRDYYAAYESLRRDGSRAAYDGRYDNLLLYFKLQYETVQNAYHAVPGKQFNKIKDYIVDNK</sequence>
<comment type="subcellular location">
    <subcellularLocation>
        <location evidence="1">Nucleus</location>
    </subcellularLocation>
</comment>
<dbReference type="GO" id="GO:0000398">
    <property type="term" value="P:mRNA splicing, via spliceosome"/>
    <property type="evidence" value="ECO:0007669"/>
    <property type="project" value="TreeGrafter"/>
</dbReference>
<dbReference type="GO" id="GO:0005681">
    <property type="term" value="C:spliceosomal complex"/>
    <property type="evidence" value="ECO:0007669"/>
    <property type="project" value="TreeGrafter"/>
</dbReference>
<evidence type="ECO:0000256" key="5">
    <source>
        <dbReference type="ARBA" id="ARBA00022691"/>
    </source>
</evidence>
<evidence type="ECO:0000256" key="8">
    <source>
        <dbReference type="ARBA" id="ARBA00048718"/>
    </source>
</evidence>
<keyword evidence="4" id="KW-0808">Transferase</keyword>
<dbReference type="GO" id="GO:0016432">
    <property type="term" value="F:tRNA-uridine aminocarboxypropyltransferase activity"/>
    <property type="evidence" value="ECO:0007669"/>
    <property type="project" value="UniProtKB-EC"/>
</dbReference>
<evidence type="ECO:0000256" key="3">
    <source>
        <dbReference type="ARBA" id="ARBA00012386"/>
    </source>
</evidence>
<accession>A0A507CW10</accession>
<dbReference type="PROSITE" id="PS00997">
    <property type="entry name" value="G10_1"/>
    <property type="match status" value="1"/>
</dbReference>
<organism evidence="10 11">
    <name type="scientific">Synchytrium endobioticum</name>
    <dbReference type="NCBI Taxonomy" id="286115"/>
    <lineage>
        <taxon>Eukaryota</taxon>
        <taxon>Fungi</taxon>
        <taxon>Fungi incertae sedis</taxon>
        <taxon>Chytridiomycota</taxon>
        <taxon>Chytridiomycota incertae sedis</taxon>
        <taxon>Chytridiomycetes</taxon>
        <taxon>Synchytriales</taxon>
        <taxon>Synchytriaceae</taxon>
        <taxon>Synchytrium</taxon>
    </lineage>
</organism>
<comment type="similarity">
    <text evidence="2">Belongs to the BUD31 (G10) family.</text>
</comment>
<dbReference type="EMBL" id="QEAM01000241">
    <property type="protein sequence ID" value="TPX43060.1"/>
    <property type="molecule type" value="Genomic_DNA"/>
</dbReference>
<evidence type="ECO:0000256" key="7">
    <source>
        <dbReference type="ARBA" id="ARBA00023242"/>
    </source>
</evidence>
<evidence type="ECO:0000256" key="1">
    <source>
        <dbReference type="ARBA" id="ARBA00004123"/>
    </source>
</evidence>
<dbReference type="PANTHER" id="PTHR19411:SF0">
    <property type="entry name" value="PROTEIN BUD31 HOMOLOG"/>
    <property type="match status" value="1"/>
</dbReference>
<dbReference type="Pfam" id="PF01125">
    <property type="entry name" value="BUD31"/>
    <property type="match status" value="1"/>
</dbReference>
<dbReference type="GO" id="GO:0008033">
    <property type="term" value="P:tRNA processing"/>
    <property type="evidence" value="ECO:0007669"/>
    <property type="project" value="UniProtKB-KW"/>
</dbReference>
<keyword evidence="6" id="KW-0819">tRNA processing</keyword>
<comment type="caution">
    <text evidence="10">The sequence shown here is derived from an EMBL/GenBank/DDBJ whole genome shotgun (WGS) entry which is preliminary data.</text>
</comment>
<dbReference type="AlphaFoldDB" id="A0A507CW10"/>
<protein>
    <recommendedName>
        <fullName evidence="3">tRNA-uridine aminocarboxypropyltransferase</fullName>
        <ecNumber evidence="3">2.5.1.25</ecNumber>
    </recommendedName>
</protein>
<keyword evidence="7" id="KW-0539">Nucleus</keyword>
<dbReference type="PANTHER" id="PTHR19411">
    <property type="entry name" value="PROTEIN BUD31-RELATED"/>
    <property type="match status" value="1"/>
</dbReference>
<dbReference type="InterPro" id="IPR001748">
    <property type="entry name" value="BUD31"/>
</dbReference>
<evidence type="ECO:0000313" key="10">
    <source>
        <dbReference type="EMBL" id="TPX43060.1"/>
    </source>
</evidence>
<proteinExistence type="inferred from homology"/>
<dbReference type="InterPro" id="IPR005636">
    <property type="entry name" value="DTW"/>
</dbReference>
<evidence type="ECO:0000259" key="9">
    <source>
        <dbReference type="SMART" id="SM01144"/>
    </source>
</evidence>
<comment type="catalytic activity">
    <reaction evidence="8">
        <text>a uridine in tRNA + S-adenosyl-L-methionine = a 3-[(3S)-3-amino-3-carboxypropyl]uridine in tRNA + S-methyl-5'-thioadenosine + H(+)</text>
        <dbReference type="Rhea" id="RHEA:62432"/>
        <dbReference type="Rhea" id="RHEA-COMP:13339"/>
        <dbReference type="Rhea" id="RHEA-COMP:16092"/>
        <dbReference type="ChEBI" id="CHEBI:15378"/>
        <dbReference type="ChEBI" id="CHEBI:17509"/>
        <dbReference type="ChEBI" id="CHEBI:59789"/>
        <dbReference type="ChEBI" id="CHEBI:65315"/>
        <dbReference type="ChEBI" id="CHEBI:82930"/>
        <dbReference type="EC" id="2.5.1.25"/>
    </reaction>
</comment>
<gene>
    <name evidence="10" type="ORF">SeLEV6574_g05264</name>
</gene>
<keyword evidence="5" id="KW-0949">S-adenosyl-L-methionine</keyword>
<dbReference type="InterPro" id="IPR018230">
    <property type="entry name" value="BUD31/G10-rel_CS"/>
</dbReference>
<evidence type="ECO:0000313" key="11">
    <source>
        <dbReference type="Proteomes" id="UP000320475"/>
    </source>
</evidence>
<dbReference type="Pfam" id="PF03942">
    <property type="entry name" value="DTW"/>
    <property type="match status" value="1"/>
</dbReference>
<feature type="domain" description="DTW" evidence="9">
    <location>
        <begin position="165"/>
        <end position="360"/>
    </location>
</feature>
<dbReference type="EC" id="2.5.1.25" evidence="3"/>
<dbReference type="OrthoDB" id="277109at2759"/>
<dbReference type="Proteomes" id="UP000320475">
    <property type="component" value="Unassembled WGS sequence"/>
</dbReference>
<dbReference type="PRINTS" id="PR00322">
    <property type="entry name" value="G10"/>
</dbReference>
<evidence type="ECO:0000256" key="4">
    <source>
        <dbReference type="ARBA" id="ARBA00022679"/>
    </source>
</evidence>
<dbReference type="VEuPathDB" id="FungiDB:SeMB42_g05590"/>
<dbReference type="SMART" id="SM01144">
    <property type="entry name" value="DTW"/>
    <property type="match status" value="1"/>
</dbReference>
<evidence type="ECO:0000256" key="2">
    <source>
        <dbReference type="ARBA" id="ARBA00005287"/>
    </source>
</evidence>
<reference evidence="10 11" key="1">
    <citation type="journal article" date="2019" name="Sci. Rep.">
        <title>Comparative genomics of chytrid fungi reveal insights into the obligate biotrophic and pathogenic lifestyle of Synchytrium endobioticum.</title>
        <authorList>
            <person name="van de Vossenberg B.T.L.H."/>
            <person name="Warris S."/>
            <person name="Nguyen H.D.T."/>
            <person name="van Gent-Pelzer M.P.E."/>
            <person name="Joly D.L."/>
            <person name="van de Geest H.C."/>
            <person name="Bonants P.J.M."/>
            <person name="Smith D.S."/>
            <person name="Levesque C.A."/>
            <person name="van der Lee T.A.J."/>
        </authorList>
    </citation>
    <scope>NUCLEOTIDE SEQUENCE [LARGE SCALE GENOMIC DNA]</scope>
    <source>
        <strain evidence="10 11">LEV6574</strain>
    </source>
</reference>